<reference evidence="2" key="1">
    <citation type="submission" date="2022-11" db="UniProtKB">
        <authorList>
            <consortium name="WormBaseParasite"/>
        </authorList>
    </citation>
    <scope>IDENTIFICATION</scope>
</reference>
<dbReference type="WBParaSite" id="JU765_v2.g879.t1">
    <property type="protein sequence ID" value="JU765_v2.g879.t1"/>
    <property type="gene ID" value="JU765_v2.g879"/>
</dbReference>
<accession>A0AC34RP00</accession>
<evidence type="ECO:0000313" key="1">
    <source>
        <dbReference type="Proteomes" id="UP000887576"/>
    </source>
</evidence>
<organism evidence="1 2">
    <name type="scientific">Panagrolaimus sp. JU765</name>
    <dbReference type="NCBI Taxonomy" id="591449"/>
    <lineage>
        <taxon>Eukaryota</taxon>
        <taxon>Metazoa</taxon>
        <taxon>Ecdysozoa</taxon>
        <taxon>Nematoda</taxon>
        <taxon>Chromadorea</taxon>
        <taxon>Rhabditida</taxon>
        <taxon>Tylenchina</taxon>
        <taxon>Panagrolaimomorpha</taxon>
        <taxon>Panagrolaimoidea</taxon>
        <taxon>Panagrolaimidae</taxon>
        <taxon>Panagrolaimus</taxon>
    </lineage>
</organism>
<sequence>MARIENAGRRFQDWTNKNVFVKSFESADVALASYQDGGAAVAENEQCDVAHESPDPHGPSSTPITALQAAWNVTNAIQGMFIVGLPFAVKVGGWITVFALIFVSYVCYRTGLSLIDCLYEDGKKVRKSYREVAETACPGLGKFVLIAQLTELASTCILYLVLAGDLLQGCIPSVDKPAWMMLVSAVLLGTAFLDDIRIVSHLSLANAVSHLIINAIMVIYCLSQLTDWQISSVVIFPNIRLLPTMIGVVVFGYTSHIFLPALEASMQDPKEFKWMLSASHIAAAIFKALFGLIGFLTFAEFTQKEISNSLPNQYFKILINIVLVVKALLCYGADKSLREWAACLRIILLLWTLLVALSVPYLLELMGLVGNITGTMLSFIWPAYFHLKLKGDKLTEEERKFNKFVIGMGIAVMVLGVYYSSIELITAIRYKES</sequence>
<proteinExistence type="predicted"/>
<evidence type="ECO:0000313" key="2">
    <source>
        <dbReference type="WBParaSite" id="JU765_v2.g879.t1"/>
    </source>
</evidence>
<protein>
    <submittedName>
        <fullName evidence="2">Amino acid transporter transmembrane domain-containing protein</fullName>
    </submittedName>
</protein>
<dbReference type="Proteomes" id="UP000887576">
    <property type="component" value="Unplaced"/>
</dbReference>
<name>A0AC34RP00_9BILA</name>